<dbReference type="RefSeq" id="WP_145715150.1">
    <property type="nucleotide sequence ID" value="NZ_BAAAFY010000001.1"/>
</dbReference>
<dbReference type="GO" id="GO:0009279">
    <property type="term" value="C:cell outer membrane"/>
    <property type="evidence" value="ECO:0007669"/>
    <property type="project" value="UniProtKB-SubCell"/>
</dbReference>
<dbReference type="OrthoDB" id="367883at2"/>
<reference evidence="9 10" key="1">
    <citation type="journal article" date="2013" name="Stand. Genomic Sci.">
        <title>Genomic Encyclopedia of Type Strains, Phase I: The one thousand microbial genomes (KMG-I) project.</title>
        <authorList>
            <person name="Kyrpides N.C."/>
            <person name="Woyke T."/>
            <person name="Eisen J.A."/>
            <person name="Garrity G."/>
            <person name="Lilburn T.G."/>
            <person name="Beck B.J."/>
            <person name="Whitman W.B."/>
            <person name="Hugenholtz P."/>
            <person name="Klenk H.P."/>
        </authorList>
    </citation>
    <scope>NUCLEOTIDE SEQUENCE [LARGE SCALE GENOMIC DNA]</scope>
    <source>
        <strain evidence="9 10">DSM 13484</strain>
    </source>
</reference>
<dbReference type="GO" id="GO:0015288">
    <property type="term" value="F:porin activity"/>
    <property type="evidence" value="ECO:0007669"/>
    <property type="project" value="TreeGrafter"/>
</dbReference>
<sequence>MLQKLTTVLILALAPFAAAAQWSLDSCLQYALRHNHQLLAALESNQAAAREERAARAALLPTINATGQMDYNYKIPIQVFPGELVGQPPGTYIPVRISTPWLANYGLEAGVSLVDAGSWQSVKLGVLQSQQQAAQTASFKVLLERNVRQSFYDMQVRRQKLHITQEQARSYAHMHRLIAAQFGKGLIDKIALNQSQTLLTNRQEAAQQAQTALQVARLTLKGWMGYPFRDSLQIVTDTSLEAPQAPVFDPQYLPGFEAEQLKTQVAEREWKVARSRWWPVLSASASYSRLAFGSSFDFWQQGDWYDVGTVGLRLRIPLLSARELFHEPARRKLLWQRSLQEFAHYRQTQEQSYRQEKLQLQDAWQSVQAAREKIMLAEQNVQLSLHKLEKGLVNMIEIRQVTEDLYQAHQDHLQAKLGYWQHYTTLHYLQNRP</sequence>
<evidence type="ECO:0000256" key="6">
    <source>
        <dbReference type="ARBA" id="ARBA00023136"/>
    </source>
</evidence>
<keyword evidence="7" id="KW-0998">Cell outer membrane</keyword>
<keyword evidence="5" id="KW-0812">Transmembrane</keyword>
<evidence type="ECO:0000256" key="4">
    <source>
        <dbReference type="ARBA" id="ARBA00022452"/>
    </source>
</evidence>
<comment type="caution">
    <text evidence="9">The sequence shown here is derived from an EMBL/GenBank/DDBJ whole genome shotgun (WGS) entry which is preliminary data.</text>
</comment>
<dbReference type="InterPro" id="IPR003423">
    <property type="entry name" value="OMP_efflux"/>
</dbReference>
<comment type="subcellular location">
    <subcellularLocation>
        <location evidence="1">Cell outer membrane</location>
    </subcellularLocation>
</comment>
<dbReference type="GO" id="GO:1990281">
    <property type="term" value="C:efflux pump complex"/>
    <property type="evidence" value="ECO:0007669"/>
    <property type="project" value="TreeGrafter"/>
</dbReference>
<keyword evidence="4" id="KW-1134">Transmembrane beta strand</keyword>
<dbReference type="Gene3D" id="1.20.1600.10">
    <property type="entry name" value="Outer membrane efflux proteins (OEP)"/>
    <property type="match status" value="1"/>
</dbReference>
<proteinExistence type="inferred from homology"/>
<feature type="signal peptide" evidence="8">
    <location>
        <begin position="1"/>
        <end position="20"/>
    </location>
</feature>
<dbReference type="InterPro" id="IPR051906">
    <property type="entry name" value="TolC-like"/>
</dbReference>
<dbReference type="PANTHER" id="PTHR30026">
    <property type="entry name" value="OUTER MEMBRANE PROTEIN TOLC"/>
    <property type="match status" value="1"/>
</dbReference>
<evidence type="ECO:0000256" key="2">
    <source>
        <dbReference type="ARBA" id="ARBA00007613"/>
    </source>
</evidence>
<evidence type="ECO:0000256" key="5">
    <source>
        <dbReference type="ARBA" id="ARBA00022692"/>
    </source>
</evidence>
<comment type="similarity">
    <text evidence="2">Belongs to the outer membrane factor (OMF) (TC 1.B.17) family.</text>
</comment>
<keyword evidence="10" id="KW-1185">Reference proteome</keyword>
<evidence type="ECO:0000256" key="3">
    <source>
        <dbReference type="ARBA" id="ARBA00022448"/>
    </source>
</evidence>
<feature type="chain" id="PRO_5022113293" evidence="8">
    <location>
        <begin position="21"/>
        <end position="433"/>
    </location>
</feature>
<keyword evidence="3" id="KW-0813">Transport</keyword>
<accession>A0A562T6D5</accession>
<dbReference type="Pfam" id="PF02321">
    <property type="entry name" value="OEP"/>
    <property type="match status" value="2"/>
</dbReference>
<organism evidence="9 10">
    <name type="scientific">Chitinophaga japonensis</name>
    <name type="common">Flexibacter japonensis</name>
    <dbReference type="NCBI Taxonomy" id="104662"/>
    <lineage>
        <taxon>Bacteria</taxon>
        <taxon>Pseudomonadati</taxon>
        <taxon>Bacteroidota</taxon>
        <taxon>Chitinophagia</taxon>
        <taxon>Chitinophagales</taxon>
        <taxon>Chitinophagaceae</taxon>
        <taxon>Chitinophaga</taxon>
    </lineage>
</organism>
<dbReference type="SUPFAM" id="SSF56954">
    <property type="entry name" value="Outer membrane efflux proteins (OEP)"/>
    <property type="match status" value="1"/>
</dbReference>
<dbReference type="Proteomes" id="UP000316778">
    <property type="component" value="Unassembled WGS sequence"/>
</dbReference>
<dbReference type="GO" id="GO:0015562">
    <property type="term" value="F:efflux transmembrane transporter activity"/>
    <property type="evidence" value="ECO:0007669"/>
    <property type="project" value="InterPro"/>
</dbReference>
<dbReference type="PANTHER" id="PTHR30026:SF20">
    <property type="entry name" value="OUTER MEMBRANE PROTEIN TOLC"/>
    <property type="match status" value="1"/>
</dbReference>
<dbReference type="EMBL" id="VLLG01000003">
    <property type="protein sequence ID" value="TWI89085.1"/>
    <property type="molecule type" value="Genomic_DNA"/>
</dbReference>
<evidence type="ECO:0000256" key="7">
    <source>
        <dbReference type="ARBA" id="ARBA00023237"/>
    </source>
</evidence>
<evidence type="ECO:0000313" key="10">
    <source>
        <dbReference type="Proteomes" id="UP000316778"/>
    </source>
</evidence>
<keyword evidence="8" id="KW-0732">Signal</keyword>
<name>A0A562T6D5_CHIJA</name>
<protein>
    <submittedName>
        <fullName evidence="9">Outer membrane protein TolC</fullName>
    </submittedName>
</protein>
<evidence type="ECO:0000256" key="1">
    <source>
        <dbReference type="ARBA" id="ARBA00004442"/>
    </source>
</evidence>
<keyword evidence="6" id="KW-0472">Membrane</keyword>
<gene>
    <name evidence="9" type="ORF">LX66_3178</name>
</gene>
<evidence type="ECO:0000256" key="8">
    <source>
        <dbReference type="SAM" id="SignalP"/>
    </source>
</evidence>
<evidence type="ECO:0000313" key="9">
    <source>
        <dbReference type="EMBL" id="TWI89085.1"/>
    </source>
</evidence>
<dbReference type="AlphaFoldDB" id="A0A562T6D5"/>